<proteinExistence type="inferred from homology"/>
<dbReference type="EMBL" id="MLFT02000039">
    <property type="protein sequence ID" value="PHT30348.1"/>
    <property type="molecule type" value="Genomic_DNA"/>
</dbReference>
<protein>
    <submittedName>
        <fullName evidence="6">Eukaryotic translation initiation factor 5A-1</fullName>
    </submittedName>
</protein>
<comment type="similarity">
    <text evidence="1">Belongs to the eIF-5A family.</text>
</comment>
<dbReference type="Gene3D" id="2.40.50.140">
    <property type="entry name" value="Nucleic acid-binding proteins"/>
    <property type="match status" value="1"/>
</dbReference>
<dbReference type="GO" id="GO:0003723">
    <property type="term" value="F:RNA binding"/>
    <property type="evidence" value="ECO:0007669"/>
    <property type="project" value="InterPro"/>
</dbReference>
<dbReference type="GO" id="GO:0045901">
    <property type="term" value="P:positive regulation of translational elongation"/>
    <property type="evidence" value="ECO:0007669"/>
    <property type="project" value="InterPro"/>
</dbReference>
<keyword evidence="3" id="KW-0385">Hypusine</keyword>
<name>A0A2G2VBQ5_CAPBA</name>
<dbReference type="InterPro" id="IPR014722">
    <property type="entry name" value="Rib_uL2_dom2"/>
</dbReference>
<comment type="caution">
    <text evidence="6">The sequence shown here is derived from an EMBL/GenBank/DDBJ whole genome shotgun (WGS) entry which is preliminary data.</text>
</comment>
<dbReference type="SUPFAM" id="SSF50249">
    <property type="entry name" value="Nucleic acid-binding proteins"/>
    <property type="match status" value="1"/>
</dbReference>
<evidence type="ECO:0000256" key="2">
    <source>
        <dbReference type="ARBA" id="ARBA00022917"/>
    </source>
</evidence>
<dbReference type="SMART" id="SM01376">
    <property type="entry name" value="eIF-5a"/>
    <property type="match status" value="1"/>
</dbReference>
<sequence length="237" mass="26604">MILMTLLTSMNPSPPHNTSLLLHLPLLFPSSTLLNILIESHHSLPIFAPSDLATQVIFNHPTLKPASMSFKEWDEDELEGDITFEVCINDDAIDHMVVDVANKKLAETMQKDITDLQRFVLMVSPQSGKKWIADELFIVAKSKEVAGDMISKIVIYQVVEVSTSKTGKHGHAKCHFVAIDIFTRKKLEVPRVNRTDYHLIDISEDGFASLLTENGNTKDDLWLPTDDTLMAQFYVVG</sequence>
<gene>
    <name evidence="6" type="ORF">CQW23_30059</name>
</gene>
<evidence type="ECO:0000313" key="6">
    <source>
        <dbReference type="EMBL" id="PHT30348.1"/>
    </source>
</evidence>
<dbReference type="InterPro" id="IPR008991">
    <property type="entry name" value="Translation_prot_SH3-like_sf"/>
</dbReference>
<dbReference type="SUPFAM" id="SSF50104">
    <property type="entry name" value="Translation proteins SH3-like domain"/>
    <property type="match status" value="1"/>
</dbReference>
<dbReference type="Gene3D" id="2.30.30.30">
    <property type="match status" value="1"/>
</dbReference>
<dbReference type="STRING" id="33114.A0A2G2VBQ5"/>
<dbReference type="InterPro" id="IPR001884">
    <property type="entry name" value="IF5A-like"/>
</dbReference>
<dbReference type="GO" id="GO:0043022">
    <property type="term" value="F:ribosome binding"/>
    <property type="evidence" value="ECO:0007669"/>
    <property type="project" value="InterPro"/>
</dbReference>
<evidence type="ECO:0000313" key="7">
    <source>
        <dbReference type="Proteomes" id="UP000224567"/>
    </source>
</evidence>
<keyword evidence="6" id="KW-0396">Initiation factor</keyword>
<evidence type="ECO:0000259" key="5">
    <source>
        <dbReference type="SMART" id="SM01376"/>
    </source>
</evidence>
<dbReference type="Proteomes" id="UP000224567">
    <property type="component" value="Unassembled WGS sequence"/>
</dbReference>
<dbReference type="AlphaFoldDB" id="A0A2G2VBQ5"/>
<accession>A0A2G2VBQ5</accession>
<comment type="function">
    <text evidence="4">Translation factor that promotes translation elongation and termination, particularly upon ribosome stalling at specific amino acid sequence contexts. Binds between the exit (E) and peptidyl (P) site of the ribosome and promotes rescue of stalled ribosome: specifically required for efficient translation of polyproline-containing peptides as well as other motifs that stall the ribosome. Acts as a ribosome quality control (RQC) cofactor by joining the RQC complex to facilitate peptidyl transfer during CAT tailing step.</text>
</comment>
<dbReference type="InterPro" id="IPR012340">
    <property type="entry name" value="NA-bd_OB-fold"/>
</dbReference>
<evidence type="ECO:0000256" key="1">
    <source>
        <dbReference type="ARBA" id="ARBA00006016"/>
    </source>
</evidence>
<organism evidence="6 7">
    <name type="scientific">Capsicum baccatum</name>
    <name type="common">Peruvian pepper</name>
    <dbReference type="NCBI Taxonomy" id="33114"/>
    <lineage>
        <taxon>Eukaryota</taxon>
        <taxon>Viridiplantae</taxon>
        <taxon>Streptophyta</taxon>
        <taxon>Embryophyta</taxon>
        <taxon>Tracheophyta</taxon>
        <taxon>Spermatophyta</taxon>
        <taxon>Magnoliopsida</taxon>
        <taxon>eudicotyledons</taxon>
        <taxon>Gunneridae</taxon>
        <taxon>Pentapetalae</taxon>
        <taxon>asterids</taxon>
        <taxon>lamiids</taxon>
        <taxon>Solanales</taxon>
        <taxon>Solanaceae</taxon>
        <taxon>Solanoideae</taxon>
        <taxon>Capsiceae</taxon>
        <taxon>Capsicum</taxon>
    </lineage>
</organism>
<feature type="domain" description="Translation initiation factor 5A C-terminal" evidence="5">
    <location>
        <begin position="191"/>
        <end position="237"/>
    </location>
</feature>
<dbReference type="PROSITE" id="PS00302">
    <property type="entry name" value="IF5A_HYPUSINE"/>
    <property type="match status" value="1"/>
</dbReference>
<dbReference type="InterPro" id="IPR020189">
    <property type="entry name" value="IF5A_C"/>
</dbReference>
<evidence type="ECO:0000256" key="4">
    <source>
        <dbReference type="ARBA" id="ARBA00045610"/>
    </source>
</evidence>
<dbReference type="InterPro" id="IPR019769">
    <property type="entry name" value="Trans_elong_IF5A_hypusine_site"/>
</dbReference>
<reference evidence="6 7" key="1">
    <citation type="journal article" date="2017" name="Genome Biol.">
        <title>New reference genome sequences of hot pepper reveal the massive evolution of plant disease-resistance genes by retroduplication.</title>
        <authorList>
            <person name="Kim S."/>
            <person name="Park J."/>
            <person name="Yeom S.I."/>
            <person name="Kim Y.M."/>
            <person name="Seo E."/>
            <person name="Kim K.T."/>
            <person name="Kim M.S."/>
            <person name="Lee J.M."/>
            <person name="Cheong K."/>
            <person name="Shin H.S."/>
            <person name="Kim S.B."/>
            <person name="Han K."/>
            <person name="Lee J."/>
            <person name="Park M."/>
            <person name="Lee H.A."/>
            <person name="Lee H.Y."/>
            <person name="Lee Y."/>
            <person name="Oh S."/>
            <person name="Lee J.H."/>
            <person name="Choi E."/>
            <person name="Choi E."/>
            <person name="Lee S.E."/>
            <person name="Jeon J."/>
            <person name="Kim H."/>
            <person name="Choi G."/>
            <person name="Song H."/>
            <person name="Lee J."/>
            <person name="Lee S.C."/>
            <person name="Kwon J.K."/>
            <person name="Lee H.Y."/>
            <person name="Koo N."/>
            <person name="Hong Y."/>
            <person name="Kim R.W."/>
            <person name="Kang W.H."/>
            <person name="Huh J.H."/>
            <person name="Kang B.C."/>
            <person name="Yang T.J."/>
            <person name="Lee Y.H."/>
            <person name="Bennetzen J.L."/>
            <person name="Choi D."/>
        </authorList>
    </citation>
    <scope>NUCLEOTIDE SEQUENCE [LARGE SCALE GENOMIC DNA]</scope>
    <source>
        <strain evidence="7">cv. PBC81</strain>
    </source>
</reference>
<evidence type="ECO:0000256" key="3">
    <source>
        <dbReference type="ARBA" id="ARBA00023071"/>
    </source>
</evidence>
<dbReference type="Pfam" id="PF21485">
    <property type="entry name" value="IF5A-like_N"/>
    <property type="match status" value="1"/>
</dbReference>
<dbReference type="InterPro" id="IPR048670">
    <property type="entry name" value="IF5A-like_N"/>
</dbReference>
<dbReference type="GO" id="GO:0045905">
    <property type="term" value="P:positive regulation of translational termination"/>
    <property type="evidence" value="ECO:0007669"/>
    <property type="project" value="InterPro"/>
</dbReference>
<reference evidence="7" key="2">
    <citation type="journal article" date="2017" name="J. Anim. Genet.">
        <title>Multiple reference genome sequences of hot pepper reveal the massive evolution of plant disease resistance genes by retroduplication.</title>
        <authorList>
            <person name="Kim S."/>
            <person name="Park J."/>
            <person name="Yeom S.-I."/>
            <person name="Kim Y.-M."/>
            <person name="Seo E."/>
            <person name="Kim K.-T."/>
            <person name="Kim M.-S."/>
            <person name="Lee J.M."/>
            <person name="Cheong K."/>
            <person name="Shin H.-S."/>
            <person name="Kim S.-B."/>
            <person name="Han K."/>
            <person name="Lee J."/>
            <person name="Park M."/>
            <person name="Lee H.-A."/>
            <person name="Lee H.-Y."/>
            <person name="Lee Y."/>
            <person name="Oh S."/>
            <person name="Lee J.H."/>
            <person name="Choi E."/>
            <person name="Choi E."/>
            <person name="Lee S.E."/>
            <person name="Jeon J."/>
            <person name="Kim H."/>
            <person name="Choi G."/>
            <person name="Song H."/>
            <person name="Lee J."/>
            <person name="Lee S.-C."/>
            <person name="Kwon J.-K."/>
            <person name="Lee H.-Y."/>
            <person name="Koo N."/>
            <person name="Hong Y."/>
            <person name="Kim R.W."/>
            <person name="Kang W.-H."/>
            <person name="Huh J.H."/>
            <person name="Kang B.-C."/>
            <person name="Yang T.-J."/>
            <person name="Lee Y.-H."/>
            <person name="Bennetzen J.L."/>
            <person name="Choi D."/>
        </authorList>
    </citation>
    <scope>NUCLEOTIDE SEQUENCE [LARGE SCALE GENOMIC DNA]</scope>
    <source>
        <strain evidence="7">cv. PBC81</strain>
    </source>
</reference>
<dbReference type="Pfam" id="PF01287">
    <property type="entry name" value="eIF-5a"/>
    <property type="match status" value="1"/>
</dbReference>
<keyword evidence="7" id="KW-1185">Reference proteome</keyword>
<dbReference type="GO" id="GO:0003746">
    <property type="term" value="F:translation elongation factor activity"/>
    <property type="evidence" value="ECO:0007669"/>
    <property type="project" value="InterPro"/>
</dbReference>
<dbReference type="PANTHER" id="PTHR11673">
    <property type="entry name" value="TRANSLATION INITIATION FACTOR 5A FAMILY MEMBER"/>
    <property type="match status" value="1"/>
</dbReference>
<keyword evidence="2" id="KW-0648">Protein biosynthesis</keyword>
<dbReference type="GO" id="GO:0003743">
    <property type="term" value="F:translation initiation factor activity"/>
    <property type="evidence" value="ECO:0007669"/>
    <property type="project" value="UniProtKB-KW"/>
</dbReference>